<protein>
    <submittedName>
        <fullName evidence="2">Uncharacterized protein</fullName>
    </submittedName>
</protein>
<evidence type="ECO:0000256" key="1">
    <source>
        <dbReference type="SAM" id="MobiDB-lite"/>
    </source>
</evidence>
<feature type="region of interest" description="Disordered" evidence="1">
    <location>
        <begin position="706"/>
        <end position="728"/>
    </location>
</feature>
<comment type="caution">
    <text evidence="2">The sequence shown here is derived from an EMBL/GenBank/DDBJ whole genome shotgun (WGS) entry which is preliminary data.</text>
</comment>
<dbReference type="Proteomes" id="UP001273166">
    <property type="component" value="Unassembled WGS sequence"/>
</dbReference>
<feature type="compositionally biased region" description="Polar residues" evidence="1">
    <location>
        <begin position="809"/>
        <end position="826"/>
    </location>
</feature>
<reference evidence="2" key="2">
    <citation type="submission" date="2023-06" db="EMBL/GenBank/DDBJ databases">
        <authorList>
            <consortium name="Lawrence Berkeley National Laboratory"/>
            <person name="Mondo S.J."/>
            <person name="Hensen N."/>
            <person name="Bonometti L."/>
            <person name="Westerberg I."/>
            <person name="Brannstrom I.O."/>
            <person name="Guillou S."/>
            <person name="Cros-Aarteil S."/>
            <person name="Calhoun S."/>
            <person name="Haridas S."/>
            <person name="Kuo A."/>
            <person name="Pangilinan J."/>
            <person name="Riley R."/>
            <person name="Labutti K."/>
            <person name="Andreopoulos B."/>
            <person name="Lipzen A."/>
            <person name="Chen C."/>
            <person name="Yanf M."/>
            <person name="Daum C."/>
            <person name="Ng V."/>
            <person name="Clum A."/>
            <person name="Steindorff A."/>
            <person name="Ohm R."/>
            <person name="Martin F."/>
            <person name="Silar P."/>
            <person name="Natvig D."/>
            <person name="Lalanne C."/>
            <person name="Gautier V."/>
            <person name="Ament-Velasquez S.L."/>
            <person name="Kruys A."/>
            <person name="Hutchinson M.I."/>
            <person name="Powell A.J."/>
            <person name="Barry K."/>
            <person name="Miller A.N."/>
            <person name="Grigoriev I.V."/>
            <person name="Debuchy R."/>
            <person name="Gladieux P."/>
            <person name="Thoren M.H."/>
            <person name="Johannesson H."/>
        </authorList>
    </citation>
    <scope>NUCLEOTIDE SEQUENCE</scope>
    <source>
        <strain evidence="2">CBS 333.67</strain>
    </source>
</reference>
<feature type="region of interest" description="Disordered" evidence="1">
    <location>
        <begin position="277"/>
        <end position="296"/>
    </location>
</feature>
<feature type="compositionally biased region" description="Polar residues" evidence="1">
    <location>
        <begin position="788"/>
        <end position="800"/>
    </location>
</feature>
<organism evidence="2 3">
    <name type="scientific">Chaetomium strumarium</name>
    <dbReference type="NCBI Taxonomy" id="1170767"/>
    <lineage>
        <taxon>Eukaryota</taxon>
        <taxon>Fungi</taxon>
        <taxon>Dikarya</taxon>
        <taxon>Ascomycota</taxon>
        <taxon>Pezizomycotina</taxon>
        <taxon>Sordariomycetes</taxon>
        <taxon>Sordariomycetidae</taxon>
        <taxon>Sordariales</taxon>
        <taxon>Chaetomiaceae</taxon>
        <taxon>Chaetomium</taxon>
    </lineage>
</organism>
<feature type="region of interest" description="Disordered" evidence="1">
    <location>
        <begin position="311"/>
        <end position="342"/>
    </location>
</feature>
<feature type="compositionally biased region" description="Polar residues" evidence="1">
    <location>
        <begin position="444"/>
        <end position="468"/>
    </location>
</feature>
<feature type="region of interest" description="Disordered" evidence="1">
    <location>
        <begin position="640"/>
        <end position="674"/>
    </location>
</feature>
<feature type="compositionally biased region" description="Polar residues" evidence="1">
    <location>
        <begin position="841"/>
        <end position="853"/>
    </location>
</feature>
<feature type="compositionally biased region" description="Basic residues" evidence="1">
    <location>
        <begin position="827"/>
        <end position="840"/>
    </location>
</feature>
<dbReference type="GeneID" id="87889014"/>
<reference evidence="2" key="1">
    <citation type="journal article" date="2023" name="Mol. Phylogenet. Evol.">
        <title>Genome-scale phylogeny and comparative genomics of the fungal order Sordariales.</title>
        <authorList>
            <person name="Hensen N."/>
            <person name="Bonometti L."/>
            <person name="Westerberg I."/>
            <person name="Brannstrom I.O."/>
            <person name="Guillou S."/>
            <person name="Cros-Aarteil S."/>
            <person name="Calhoun S."/>
            <person name="Haridas S."/>
            <person name="Kuo A."/>
            <person name="Mondo S."/>
            <person name="Pangilinan J."/>
            <person name="Riley R."/>
            <person name="LaButti K."/>
            <person name="Andreopoulos B."/>
            <person name="Lipzen A."/>
            <person name="Chen C."/>
            <person name="Yan M."/>
            <person name="Daum C."/>
            <person name="Ng V."/>
            <person name="Clum A."/>
            <person name="Steindorff A."/>
            <person name="Ohm R.A."/>
            <person name="Martin F."/>
            <person name="Silar P."/>
            <person name="Natvig D.O."/>
            <person name="Lalanne C."/>
            <person name="Gautier V."/>
            <person name="Ament-Velasquez S.L."/>
            <person name="Kruys A."/>
            <person name="Hutchinson M.I."/>
            <person name="Powell A.J."/>
            <person name="Barry K."/>
            <person name="Miller A.N."/>
            <person name="Grigoriev I.V."/>
            <person name="Debuchy R."/>
            <person name="Gladieux P."/>
            <person name="Hiltunen Thoren M."/>
            <person name="Johannesson H."/>
        </authorList>
    </citation>
    <scope>NUCLEOTIDE SEQUENCE</scope>
    <source>
        <strain evidence="2">CBS 333.67</strain>
    </source>
</reference>
<dbReference type="RefSeq" id="XP_062726680.1">
    <property type="nucleotide sequence ID" value="XM_062870185.1"/>
</dbReference>
<feature type="compositionally biased region" description="Basic residues" evidence="1">
    <location>
        <begin position="882"/>
        <end position="894"/>
    </location>
</feature>
<evidence type="ECO:0000313" key="2">
    <source>
        <dbReference type="EMBL" id="KAK3310900.1"/>
    </source>
</evidence>
<dbReference type="EMBL" id="JAUDZG010000001">
    <property type="protein sequence ID" value="KAK3310900.1"/>
    <property type="molecule type" value="Genomic_DNA"/>
</dbReference>
<dbReference type="AlphaFoldDB" id="A0AAJ0H3M6"/>
<feature type="region of interest" description="Disordered" evidence="1">
    <location>
        <begin position="441"/>
        <end position="500"/>
    </location>
</feature>
<evidence type="ECO:0000313" key="3">
    <source>
        <dbReference type="Proteomes" id="UP001273166"/>
    </source>
</evidence>
<sequence>MAHQMPFASRLPEPSKTGWAWGVAANNIRVPQPFMGFYWNMPDDAPCIFSAADQGRDKRKFQRGCVPHRAAIAWDGNRFRAAALTLREKHGSIAQTLTRPRTWEDLYQWFDAYDIWWMGAWNLWLLLHLVCDENEGVSNPCSRSGRHQTNMADVVNDWAYKWCTHKSNLVKLHNWDPKGEGDILDVLGPGDRENIHGCEAKALDVLRGALHHWRQQYTPPAPQGHARRRSFSLPDLQPPSYLKRNPAIVIANRTGAAVRRESSMPGLRVNSGAAQYDTGEHATRAHHQPSKSGPVPAVPAGRFMACRGVGVENAGPSRLPSRPTQQPPPLLNGSVGMRDTRNRSDCRNEGHEFAWSVRKREAFAACHCQRCMHRSRSVYVAPIDQADGVGVENMRENLTRYFERWGHVEEAVAAARKGQAVNPLLARARISHPYYSKHYVRESWSPSKDNRSSWSSNKGNPQEGQSWPDQRYQRRSGDFSALQTTPARPQHVFSPRTPRHALSPYNHTTWACPYSQPGGPSPGHWQNPSPALHGSPPPGHCGTLSQNWLHEAMPAARTPSHSQHHGFYLCDPESPLAARHSSQAQGGRHGPHGDVSMQTKPALEEAIFSEACSSTKARADPACSAAGNASIRVRLPSVLPGKSQAMPPPTQEQETQGVSKADKRHVDIPGSNGGTKDGALGLMKFGDVNSPLPPSGCTDPAAHEPLANIHQDSGNPSTAGVPDGQGHAYNDTAFDWQLNATSRLNTGDIRLDPDYSATVRHRPYSPRRGPWLEHNCYSNSGSWDGNQAKYSAGPYQQSGSWPVRGPQDVASSGQHQAEAGVSSTQPGHRKKGRFKGKHKTSQGTDSHAQSLTLTPVPPAGSDDTAHEQPGPDLQSAPAQPNKTKKDKTKSKAKPKNPFPSSSGDSQLDVCAAQNGGSSTPNPHGAQKQGDAAVGGAASPKKADGVANNKGGYRADAGGSLRIPRKRWGKETTTRVDVRDLFGVREEE</sequence>
<gene>
    <name evidence="2" type="ORF">B0T15DRAFT_547824</name>
</gene>
<feature type="region of interest" description="Disordered" evidence="1">
    <location>
        <begin position="218"/>
        <end position="238"/>
    </location>
</feature>
<accession>A0AAJ0H3M6</accession>
<proteinExistence type="predicted"/>
<name>A0AAJ0H3M6_9PEZI</name>
<keyword evidence="3" id="KW-1185">Reference proteome</keyword>
<feature type="region of interest" description="Disordered" evidence="1">
    <location>
        <begin position="788"/>
        <end position="959"/>
    </location>
</feature>